<dbReference type="EMBL" id="JABEPQ010000003">
    <property type="protein sequence ID" value="NNM47430.1"/>
    <property type="molecule type" value="Genomic_DNA"/>
</dbReference>
<dbReference type="Gene3D" id="1.10.10.10">
    <property type="entry name" value="Winged helix-like DNA-binding domain superfamily/Winged helix DNA-binding domain"/>
    <property type="match status" value="1"/>
</dbReference>
<sequence length="393" mass="41262">MPSAGVANLRRDNAGLVARAVFDEPGVSRSDLVEVTGLSAGAVTKIVSHLLSQGVVREGAPTTSSVGGRPRVPLRPSDEPYRVIGIHIGLRWLVGALADLGGTIVHEETVAHGSTKPGPVLDGVAALLDRLERVAGRRHVVAAGLSTAGWVDSRRQVVVANPDIGWVDVDLRPLLAQRRYATHVDSTVRALASAESRFGTSRGVDDSVQVFVGNFVGSAASHRGVIQRGSHQAAGLVDHLPVGAPGPVRCRCGRSDCFGVLATDLAVAEQARRDGLIGESGQIEDLLELWRSGDRGADRLLRRRAVQVGRAVGLLANLYDPDTVVVSGHVAQEQHLIDLHKGAAERLERADIVSRLVHLTALGEHALTRAPAAVALAAFYQDPLGALGALGSA</sequence>
<dbReference type="RefSeq" id="WP_171244524.1">
    <property type="nucleotide sequence ID" value="NZ_JABEPQ010000003.1"/>
</dbReference>
<dbReference type="PANTHER" id="PTHR18964">
    <property type="entry name" value="ROK (REPRESSOR, ORF, KINASE) FAMILY"/>
    <property type="match status" value="1"/>
</dbReference>
<dbReference type="SUPFAM" id="SSF46785">
    <property type="entry name" value="Winged helix' DNA-binding domain"/>
    <property type="match status" value="1"/>
</dbReference>
<keyword evidence="3" id="KW-1185">Reference proteome</keyword>
<proteinExistence type="inferred from homology"/>
<evidence type="ECO:0000313" key="2">
    <source>
        <dbReference type="EMBL" id="NNM47430.1"/>
    </source>
</evidence>
<dbReference type="Gene3D" id="3.30.420.40">
    <property type="match status" value="2"/>
</dbReference>
<dbReference type="AlphaFoldDB" id="A0A849HC25"/>
<accession>A0A849HC25</accession>
<comment type="similarity">
    <text evidence="1">Belongs to the ROK (NagC/XylR) family.</text>
</comment>
<comment type="caution">
    <text evidence="2">The sequence shown here is derived from an EMBL/GenBank/DDBJ whole genome shotgun (WGS) entry which is preliminary data.</text>
</comment>
<organism evidence="2 3">
    <name type="scientific">Knoellia koreensis</name>
    <dbReference type="NCBI Taxonomy" id="2730921"/>
    <lineage>
        <taxon>Bacteria</taxon>
        <taxon>Bacillati</taxon>
        <taxon>Actinomycetota</taxon>
        <taxon>Actinomycetes</taxon>
        <taxon>Micrococcales</taxon>
        <taxon>Intrasporangiaceae</taxon>
        <taxon>Knoellia</taxon>
    </lineage>
</organism>
<protein>
    <submittedName>
        <fullName evidence="2">ROK family protein</fullName>
    </submittedName>
</protein>
<evidence type="ECO:0000256" key="1">
    <source>
        <dbReference type="ARBA" id="ARBA00006479"/>
    </source>
</evidence>
<dbReference type="InterPro" id="IPR043129">
    <property type="entry name" value="ATPase_NBD"/>
</dbReference>
<dbReference type="Proteomes" id="UP000588586">
    <property type="component" value="Unassembled WGS sequence"/>
</dbReference>
<dbReference type="InterPro" id="IPR036390">
    <property type="entry name" value="WH_DNA-bd_sf"/>
</dbReference>
<gene>
    <name evidence="2" type="ORF">HJG52_15645</name>
</gene>
<dbReference type="InterPro" id="IPR036388">
    <property type="entry name" value="WH-like_DNA-bd_sf"/>
</dbReference>
<reference evidence="2 3" key="1">
    <citation type="submission" date="2020-04" db="EMBL/GenBank/DDBJ databases">
        <title>Knoellia sp. isolate from air conditioner.</title>
        <authorList>
            <person name="Chea S."/>
            <person name="Kim D.-U."/>
        </authorList>
    </citation>
    <scope>NUCLEOTIDE SEQUENCE [LARGE SCALE GENOMIC DNA]</scope>
    <source>
        <strain evidence="2 3">DB2414S</strain>
    </source>
</reference>
<name>A0A849HC25_9MICO</name>
<dbReference type="Pfam" id="PF00480">
    <property type="entry name" value="ROK"/>
    <property type="match status" value="1"/>
</dbReference>
<dbReference type="SUPFAM" id="SSF53067">
    <property type="entry name" value="Actin-like ATPase domain"/>
    <property type="match status" value="1"/>
</dbReference>
<dbReference type="PANTHER" id="PTHR18964:SF149">
    <property type="entry name" value="BIFUNCTIONAL UDP-N-ACETYLGLUCOSAMINE 2-EPIMERASE_N-ACETYLMANNOSAMINE KINASE"/>
    <property type="match status" value="1"/>
</dbReference>
<evidence type="ECO:0000313" key="3">
    <source>
        <dbReference type="Proteomes" id="UP000588586"/>
    </source>
</evidence>
<dbReference type="InterPro" id="IPR000600">
    <property type="entry name" value="ROK"/>
</dbReference>